<accession>A0AAD3D238</accession>
<gene>
    <name evidence="3" type="ORF">CTEN210_11877</name>
</gene>
<dbReference type="InterPro" id="IPR005113">
    <property type="entry name" value="uDENN_dom"/>
</dbReference>
<sequence>MSHSNSSSSNSTSQKAVKGVADYFAILGIGETLTLQSFQKKLAKTNATPQDIELLQQEEECLMMQRFYREIVEIGILTVYDGSCVNCPSLLNQQQQPRVAAAILSKSNRQEMEKEDDYEDDYPLHEHSLKQENLNVETDLFLLRRKVNDGSNFPFHLPQEVAGYEMLYQTAAASHPMQHLCQQQNGQDLQMSMSINMSLSINTTFDQNMNTTGNGDSHPLASVWNKNDTFDGNLDPIHGLRGTLVEKLPNVNATFMSDAQGANQSILGSTFDSIDQRGTGHIQTKEQDYFHYSKKAQAPEPTIVPSTITSPGSDVPEVPQTADIPIQQKRYYIGFRKRGPDETHKPGIAECTLVYVKIHKQTILREYNNLGKRMNLLTNHFDPTHHGQDEDDDLSQMTMNTTVSRRERLQKLAVGATGLAGGLAKKVKQQSVEAYRNHMNKSTSFEEEDNCCLDRDVPSENDDKKETTDKDWFENVPCDRVQLEQLIDLPLGFTEWVIPDMYQTLRLPVPPSPSRRKHLESPFKSPRSNKSSPYKSPISPGNKVSSGDKRMQKTFLFHHKDDLPNPADAGIGVEAFVDGNTFLHPTRKHKSPKNAKKRNPWSPTDSPPRGFNPTSSYLFEENREKENEVTFDREVLMPMVIDSHDFNELKGLDLKDVPYEYIPLVAVRRQRVGVEERFHEDPSMVDLAVSFVGASKKPVMPNDDDDDFELTEEDEDPISSTSEWKACNTQEILLMEEDEEDEDYPITDESRIEEDMLNFGMPSMICKRNLPMGFLDTPFATSVLDRFPKKDYKGVPLPEEELPMFCYPTGCKLFRARYQDAPLPENYGFSVKNERGDSIHVSCVSFMEPLEKSKIKQLNEMSRKRMLTSLPHRYFCESQDFANKNTTEIDDKSSLMMGFDEMNKREMVDDLFYGFDEMMTFEYKTICLIGRYPYWSAFRKYLSHLHILSGSSSDLPLERYISHLLMAVPVPKPGGQYILVPLPAIASPMVLGLPPLKDLPLLDLSYRRLFGCLDVPTVVAIVLGFLALERKVIIMSAYPSLVSDVCELLRSLLFPLDLCAPYVPRLTEPFMSCLNFPGAIFVGIHDDGSPKGLAASVRRNIPEDSFIVDLDTGDIDCAGDRLELLKECWEIIPSQARSSLVEEIETLCQDARIEPGQEPTGPAIEAALDIADVTFAPIFDGDTYIQLDDRAVRDSFLRFFCFVLSGYERFLMVPDIDFLVSGNEWFDSKGFLSITEKQSRGRFLQTFVTTQLFQSFIQRRTEASDVHCLLFDECLHEYNSSQEPYGRLVESKDLGESSKGSMAKYDLLVDQCAAEMTSSIVEGEESSADASTLTPIDMEGFMINNSGDLVTAPSKKNLPLNSRYVYCLDGHPHFPQELDTEMFYPHEPAVLTTDFDSTPVPILTRSDREKDVSNMRKNTAVSRRGVQRQRRCLFQLPKLLASHVLNTWLMCIPAQVSQEFQSVDQQNTYLMRALGALRLLRSRNRIVPDEAGYRCLIIACGRVDSDRRQDVVKLFGLLRSDGIFPSAVTLGQYTRAIAEGYSKQSTGASNSIIGEYNDPNLAPLEDNDINLDSPNALDFLDGSLKELDEIGSKWRQSREARKREKIKKWKEMREKASVEEDSKADSKNDNNWIPVTSSSSFSPHWKPSSDIDLAFDLVHDFRFIALWSRTTSCARCNHVLLDEEIQAGWDDENQSEDGESNDILCPCCGNSVSPRLGFLELPPDTRGNLLMSCNGDLPPQVKNQTNLENENNDDRFGYVPYLNPSQMRYRLEKIVEDFGEDVLDREKLRYLNPTVFFNLWWFCCRFSLPLPLAISKISGGEDPNEGAQVYNNHCCAFAAWDKSIALAACQSAAKGILSLQNIIRKCYRPEAKAEFKNIIKAFGGDDPNGINFNFLTNPNPLLANLDLKSIGQGDWENEDLLPILVKLVEACDKRDFVPAVKAVMQCNLERISKFGRGPNVELDCYRTLLYLARYQCTSAFHTFFPTTSKTCKGYHFWCPNSTVPIFDRMFREAVSRSNMELAKLHDVSDVALGMRTVFGHLV</sequence>
<organism evidence="3 4">
    <name type="scientific">Chaetoceros tenuissimus</name>
    <dbReference type="NCBI Taxonomy" id="426638"/>
    <lineage>
        <taxon>Eukaryota</taxon>
        <taxon>Sar</taxon>
        <taxon>Stramenopiles</taxon>
        <taxon>Ochrophyta</taxon>
        <taxon>Bacillariophyta</taxon>
        <taxon>Coscinodiscophyceae</taxon>
        <taxon>Chaetocerotophycidae</taxon>
        <taxon>Chaetocerotales</taxon>
        <taxon>Chaetocerotaceae</taxon>
        <taxon>Chaetoceros</taxon>
    </lineage>
</organism>
<dbReference type="InterPro" id="IPR005112">
    <property type="entry name" value="dDENN_dom"/>
</dbReference>
<feature type="compositionally biased region" description="Acidic residues" evidence="1">
    <location>
        <begin position="702"/>
        <end position="717"/>
    </location>
</feature>
<keyword evidence="4" id="KW-1185">Reference proteome</keyword>
<protein>
    <recommendedName>
        <fullName evidence="2">UDENN domain-containing protein</fullName>
    </recommendedName>
</protein>
<dbReference type="InterPro" id="IPR001194">
    <property type="entry name" value="cDENN_dom"/>
</dbReference>
<dbReference type="Pfam" id="PF03456">
    <property type="entry name" value="uDENN"/>
    <property type="match status" value="1"/>
</dbReference>
<dbReference type="InterPro" id="IPR037516">
    <property type="entry name" value="Tripartite_DENN"/>
</dbReference>
<dbReference type="Gene3D" id="3.40.50.11500">
    <property type="match status" value="1"/>
</dbReference>
<dbReference type="EMBL" id="BLLK01000047">
    <property type="protein sequence ID" value="GFH55401.1"/>
    <property type="molecule type" value="Genomic_DNA"/>
</dbReference>
<proteinExistence type="predicted"/>
<evidence type="ECO:0000259" key="2">
    <source>
        <dbReference type="PROSITE" id="PS50211"/>
    </source>
</evidence>
<evidence type="ECO:0000313" key="4">
    <source>
        <dbReference type="Proteomes" id="UP001054902"/>
    </source>
</evidence>
<comment type="caution">
    <text evidence="3">The sequence shown here is derived from an EMBL/GenBank/DDBJ whole genome shotgun (WGS) entry which is preliminary data.</text>
</comment>
<name>A0AAD3D238_9STRA</name>
<dbReference type="Pfam" id="PF02141">
    <property type="entry name" value="DENN"/>
    <property type="match status" value="1"/>
</dbReference>
<dbReference type="Pfam" id="PF03455">
    <property type="entry name" value="dDENN"/>
    <property type="match status" value="1"/>
</dbReference>
<dbReference type="GO" id="GO:0031410">
    <property type="term" value="C:cytoplasmic vesicle"/>
    <property type="evidence" value="ECO:0007669"/>
    <property type="project" value="TreeGrafter"/>
</dbReference>
<evidence type="ECO:0000313" key="3">
    <source>
        <dbReference type="EMBL" id="GFH55401.1"/>
    </source>
</evidence>
<dbReference type="Proteomes" id="UP001054902">
    <property type="component" value="Unassembled WGS sequence"/>
</dbReference>
<feature type="region of interest" description="Disordered" evidence="1">
    <location>
        <begin position="443"/>
        <end position="468"/>
    </location>
</feature>
<dbReference type="InterPro" id="IPR051696">
    <property type="entry name" value="DENN_Domain_GEFs"/>
</dbReference>
<feature type="compositionally biased region" description="Basic residues" evidence="1">
    <location>
        <begin position="585"/>
        <end position="599"/>
    </location>
</feature>
<dbReference type="PANTHER" id="PTHR12296">
    <property type="entry name" value="DENN DOMAIN-CONTAINING PROTEIN 4"/>
    <property type="match status" value="1"/>
</dbReference>
<dbReference type="PANTHER" id="PTHR12296:SF21">
    <property type="entry name" value="DENN DOMAIN-CONTAINING PROTEIN 3"/>
    <property type="match status" value="1"/>
</dbReference>
<feature type="compositionally biased region" description="Basic and acidic residues" evidence="1">
    <location>
        <begin position="1609"/>
        <end position="1628"/>
    </location>
</feature>
<feature type="domain" description="UDENN" evidence="2">
    <location>
        <begin position="763"/>
        <end position="1268"/>
    </location>
</feature>
<feature type="region of interest" description="Disordered" evidence="1">
    <location>
        <begin position="698"/>
        <end position="722"/>
    </location>
</feature>
<dbReference type="SMART" id="SM00801">
    <property type="entry name" value="dDENN"/>
    <property type="match status" value="1"/>
</dbReference>
<feature type="compositionally biased region" description="Basic and acidic residues" evidence="1">
    <location>
        <begin position="452"/>
        <end position="468"/>
    </location>
</feature>
<dbReference type="GO" id="GO:0032483">
    <property type="term" value="P:regulation of Rab protein signal transduction"/>
    <property type="evidence" value="ECO:0007669"/>
    <property type="project" value="TreeGrafter"/>
</dbReference>
<feature type="region of interest" description="Disordered" evidence="1">
    <location>
        <begin position="507"/>
        <end position="548"/>
    </location>
</feature>
<feature type="region of interest" description="Disordered" evidence="1">
    <location>
        <begin position="1605"/>
        <end position="1631"/>
    </location>
</feature>
<feature type="region of interest" description="Disordered" evidence="1">
    <location>
        <begin position="583"/>
        <end position="623"/>
    </location>
</feature>
<dbReference type="InterPro" id="IPR043153">
    <property type="entry name" value="DENN_C"/>
</dbReference>
<evidence type="ECO:0000256" key="1">
    <source>
        <dbReference type="SAM" id="MobiDB-lite"/>
    </source>
</evidence>
<dbReference type="PROSITE" id="PS50211">
    <property type="entry name" value="DENN"/>
    <property type="match status" value="1"/>
</dbReference>
<reference evidence="3 4" key="1">
    <citation type="journal article" date="2021" name="Sci. Rep.">
        <title>The genome of the diatom Chaetoceros tenuissimus carries an ancient integrated fragment of an extant virus.</title>
        <authorList>
            <person name="Hongo Y."/>
            <person name="Kimura K."/>
            <person name="Takaki Y."/>
            <person name="Yoshida Y."/>
            <person name="Baba S."/>
            <person name="Kobayashi G."/>
            <person name="Nagasaki K."/>
            <person name="Hano T."/>
            <person name="Tomaru Y."/>
        </authorList>
    </citation>
    <scope>NUCLEOTIDE SEQUENCE [LARGE SCALE GENOMIC DNA]</scope>
    <source>
        <strain evidence="3 4">NIES-3715</strain>
    </source>
</reference>
<dbReference type="SMART" id="SM00799">
    <property type="entry name" value="DENN"/>
    <property type="match status" value="1"/>
</dbReference>